<protein>
    <submittedName>
        <fullName evidence="1">Uncharacterized protein</fullName>
    </submittedName>
</protein>
<sequence>MACFWEGILSSLSTVDKVKLGINNHIPNLIEALKKYNTHDITVLWQNKDISKKEKDENYTHINDYSVNSYNKGYLCSTCDPFLILVSHILHVDIHHEYLNNVIKYSSNSDKTYVFKSNSGHFTYKKKY</sequence>
<evidence type="ECO:0000313" key="1">
    <source>
        <dbReference type="EMBL" id="QHS87020.1"/>
    </source>
</evidence>
<dbReference type="EMBL" id="MN739073">
    <property type="protein sequence ID" value="QHS87020.1"/>
    <property type="molecule type" value="Genomic_DNA"/>
</dbReference>
<name>A0A6C0B4Q2_9ZZZZ</name>
<dbReference type="AlphaFoldDB" id="A0A6C0B4Q2"/>
<accession>A0A6C0B4Q2</accession>
<organism evidence="1">
    <name type="scientific">viral metagenome</name>
    <dbReference type="NCBI Taxonomy" id="1070528"/>
    <lineage>
        <taxon>unclassified sequences</taxon>
        <taxon>metagenomes</taxon>
        <taxon>organismal metagenomes</taxon>
    </lineage>
</organism>
<reference evidence="1" key="1">
    <citation type="journal article" date="2020" name="Nature">
        <title>Giant virus diversity and host interactions through global metagenomics.</title>
        <authorList>
            <person name="Schulz F."/>
            <person name="Roux S."/>
            <person name="Paez-Espino D."/>
            <person name="Jungbluth S."/>
            <person name="Walsh D.A."/>
            <person name="Denef V.J."/>
            <person name="McMahon K.D."/>
            <person name="Konstantinidis K.T."/>
            <person name="Eloe-Fadrosh E.A."/>
            <person name="Kyrpides N.C."/>
            <person name="Woyke T."/>
        </authorList>
    </citation>
    <scope>NUCLEOTIDE SEQUENCE</scope>
    <source>
        <strain evidence="1">GVMAG-M-3300009422-16</strain>
    </source>
</reference>
<proteinExistence type="predicted"/>